<evidence type="ECO:0000256" key="1">
    <source>
        <dbReference type="ARBA" id="ARBA00004167"/>
    </source>
</evidence>
<evidence type="ECO:0000256" key="2">
    <source>
        <dbReference type="ARBA" id="ARBA00022692"/>
    </source>
</evidence>
<proteinExistence type="predicted"/>
<feature type="compositionally biased region" description="Polar residues" evidence="6">
    <location>
        <begin position="448"/>
        <end position="457"/>
    </location>
</feature>
<dbReference type="PANTHER" id="PTHR45631">
    <property type="entry name" value="OS07G0107800 PROTEIN-RELATED"/>
    <property type="match status" value="1"/>
</dbReference>
<dbReference type="EMBL" id="JBANAX010000293">
    <property type="protein sequence ID" value="KAL1214999.1"/>
    <property type="molecule type" value="Genomic_DNA"/>
</dbReference>
<evidence type="ECO:0000256" key="3">
    <source>
        <dbReference type="ARBA" id="ARBA00022729"/>
    </source>
</evidence>
<dbReference type="AlphaFoldDB" id="A0ABD1B868"/>
<keyword evidence="4 7" id="KW-1133">Transmembrane helix</keyword>
<dbReference type="Gene3D" id="2.60.120.430">
    <property type="entry name" value="Galactose-binding lectin"/>
    <property type="match status" value="1"/>
</dbReference>
<feature type="region of interest" description="Disordered" evidence="6">
    <location>
        <begin position="426"/>
        <end position="474"/>
    </location>
</feature>
<evidence type="ECO:0000313" key="11">
    <source>
        <dbReference type="Proteomes" id="UP001558713"/>
    </source>
</evidence>
<feature type="transmembrane region" description="Helical" evidence="7">
    <location>
        <begin position="400"/>
        <end position="422"/>
    </location>
</feature>
<reference evidence="10 11" key="1">
    <citation type="submission" date="2024-04" db="EMBL/GenBank/DDBJ databases">
        <title>Genome assembly C_amara_ONT_v2.</title>
        <authorList>
            <person name="Yant L."/>
            <person name="Moore C."/>
            <person name="Slenker M."/>
        </authorList>
    </citation>
    <scope>NUCLEOTIDE SEQUENCE [LARGE SCALE GENOMIC DNA]</scope>
    <source>
        <tissue evidence="10">Leaf</tissue>
    </source>
</reference>
<keyword evidence="3 8" id="KW-0732">Signal</keyword>
<evidence type="ECO:0000259" key="9">
    <source>
        <dbReference type="Pfam" id="PF12819"/>
    </source>
</evidence>
<feature type="chain" id="PRO_5044882986" description="Malectin-like domain-containing protein" evidence="8">
    <location>
        <begin position="21"/>
        <end position="474"/>
    </location>
</feature>
<dbReference type="Proteomes" id="UP001558713">
    <property type="component" value="Unassembled WGS sequence"/>
</dbReference>
<evidence type="ECO:0000256" key="8">
    <source>
        <dbReference type="SAM" id="SignalP"/>
    </source>
</evidence>
<evidence type="ECO:0000256" key="5">
    <source>
        <dbReference type="ARBA" id="ARBA00023136"/>
    </source>
</evidence>
<evidence type="ECO:0000313" key="10">
    <source>
        <dbReference type="EMBL" id="KAL1214999.1"/>
    </source>
</evidence>
<protein>
    <recommendedName>
        <fullName evidence="9">Malectin-like domain-containing protein</fullName>
    </recommendedName>
</protein>
<feature type="signal peptide" evidence="8">
    <location>
        <begin position="1"/>
        <end position="20"/>
    </location>
</feature>
<dbReference type="GO" id="GO:0016020">
    <property type="term" value="C:membrane"/>
    <property type="evidence" value="ECO:0007669"/>
    <property type="project" value="UniProtKB-SubCell"/>
</dbReference>
<comment type="subcellular location">
    <subcellularLocation>
        <location evidence="1">Membrane</location>
        <topology evidence="1">Single-pass membrane protein</topology>
    </subcellularLocation>
</comment>
<evidence type="ECO:0000256" key="7">
    <source>
        <dbReference type="SAM" id="Phobius"/>
    </source>
</evidence>
<sequence>MAALLLLTLLSLSTVILSLAENINIDCGASESYVDSDNIKWLDDSGLFTTSESFEIPGKIPQPFNKLRSFPSGESNCYTIPATKGGKTLVRTMFYYGNYDNKNSPPSFTVVYDGKLLERVVTEAAPVISSSEVIFAPASEKISVCLRRTSPSDVPFISSIEVYSLDAGMYKDLGLNESLILRQRFAYGAEEIISYPSDPYGRLWFPFMSDDSRIKELTTSAGLIDITGASNKPPEIVMSKALSADSFFLSDKTLPSAGIPVYLALYFSEPQRLDQTRSFNVSLDTKQVGPIVPAFGEASQVVIRDVVATSDSQVVFQSTADSKFPPIINAIELYSISYDRYGGDNGGGESGGGGEGETGSSNDMNSEVIDSEGKKTRKNNARPSLSYNAVAGTVKKNRKLPLIIGVSLASAFGIIVTAVCSIKRPQPEANTLPTTSTLTGTSPLAGQQLASDASQPGLNEPGVYDIDGPTKVSK</sequence>
<feature type="compositionally biased region" description="Low complexity" evidence="6">
    <location>
        <begin position="431"/>
        <end position="444"/>
    </location>
</feature>
<keyword evidence="2 7" id="KW-0812">Transmembrane</keyword>
<evidence type="ECO:0000256" key="4">
    <source>
        <dbReference type="ARBA" id="ARBA00022989"/>
    </source>
</evidence>
<dbReference type="PANTHER" id="PTHR45631:SF120">
    <property type="entry name" value="KINASE-LIKE PROTEIN-RELATED"/>
    <property type="match status" value="1"/>
</dbReference>
<feature type="compositionally biased region" description="Gly residues" evidence="6">
    <location>
        <begin position="345"/>
        <end position="357"/>
    </location>
</feature>
<dbReference type="Pfam" id="PF12819">
    <property type="entry name" value="Malectin_like"/>
    <property type="match status" value="1"/>
</dbReference>
<comment type="caution">
    <text evidence="10">The sequence shown here is derived from an EMBL/GenBank/DDBJ whole genome shotgun (WGS) entry which is preliminary data.</text>
</comment>
<evidence type="ECO:0000256" key="6">
    <source>
        <dbReference type="SAM" id="MobiDB-lite"/>
    </source>
</evidence>
<name>A0ABD1B868_CARAN</name>
<keyword evidence="5 7" id="KW-0472">Membrane</keyword>
<keyword evidence="11" id="KW-1185">Reference proteome</keyword>
<organism evidence="10 11">
    <name type="scientific">Cardamine amara subsp. amara</name>
    <dbReference type="NCBI Taxonomy" id="228776"/>
    <lineage>
        <taxon>Eukaryota</taxon>
        <taxon>Viridiplantae</taxon>
        <taxon>Streptophyta</taxon>
        <taxon>Embryophyta</taxon>
        <taxon>Tracheophyta</taxon>
        <taxon>Spermatophyta</taxon>
        <taxon>Magnoliopsida</taxon>
        <taxon>eudicotyledons</taxon>
        <taxon>Gunneridae</taxon>
        <taxon>Pentapetalae</taxon>
        <taxon>rosids</taxon>
        <taxon>malvids</taxon>
        <taxon>Brassicales</taxon>
        <taxon>Brassicaceae</taxon>
        <taxon>Cardamineae</taxon>
        <taxon>Cardamine</taxon>
    </lineage>
</organism>
<dbReference type="InterPro" id="IPR024788">
    <property type="entry name" value="Malectin-like_Carb-bd_dom"/>
</dbReference>
<feature type="region of interest" description="Disordered" evidence="6">
    <location>
        <begin position="345"/>
        <end position="381"/>
    </location>
</feature>
<feature type="domain" description="Malectin-like" evidence="9">
    <location>
        <begin position="25"/>
        <end position="336"/>
    </location>
</feature>
<accession>A0ABD1B868</accession>
<gene>
    <name evidence="10" type="ORF">V5N11_007775</name>
</gene>